<sequence length="265" mass="30844">MTRYHAKLPEFVPMFSLLMQTLFTIAGVCLLGYFLWLGWQDEMQFGALFTVFAIPAAAYLLWSGRRLWQAWCNRRLRREAELAVLSQPIPPRQPPQGKAVWALPSDLHWQILRFMALALGLFWVCRWAYSMLLESKDFVAALLLLQMAVFTLRFLKWVLDVSLPIQRLVYDPATDELTLSVFRFRDYRWQELQRRNASDFIGIACVEYESEGKDIRHHQVRLVARSGSTDWVVGRVGNLFSDHYVVWQRAEKMATATGLPLLQEA</sequence>
<name>A0A3P2A7G3_9NEIS</name>
<organism evidence="2 3">
    <name type="scientific">Conchiformibius steedae</name>
    <dbReference type="NCBI Taxonomy" id="153493"/>
    <lineage>
        <taxon>Bacteria</taxon>
        <taxon>Pseudomonadati</taxon>
        <taxon>Pseudomonadota</taxon>
        <taxon>Betaproteobacteria</taxon>
        <taxon>Neisseriales</taxon>
        <taxon>Neisseriaceae</taxon>
        <taxon>Conchiformibius</taxon>
    </lineage>
</organism>
<evidence type="ECO:0000256" key="1">
    <source>
        <dbReference type="SAM" id="Phobius"/>
    </source>
</evidence>
<feature type="transmembrane region" description="Helical" evidence="1">
    <location>
        <begin position="12"/>
        <end position="37"/>
    </location>
</feature>
<keyword evidence="3" id="KW-1185">Reference proteome</keyword>
<evidence type="ECO:0000313" key="3">
    <source>
        <dbReference type="Proteomes" id="UP000269923"/>
    </source>
</evidence>
<keyword evidence="1" id="KW-0812">Transmembrane</keyword>
<reference evidence="2 3" key="1">
    <citation type="submission" date="2018-11" db="EMBL/GenBank/DDBJ databases">
        <title>Genomes From Bacteria Associated with the Canine Oral Cavity: a Test Case for Automated Genome-Based Taxonomic Assignment.</title>
        <authorList>
            <person name="Coil D.A."/>
            <person name="Jospin G."/>
            <person name="Darling A.E."/>
            <person name="Wallis C."/>
            <person name="Davis I.J."/>
            <person name="Harris S."/>
            <person name="Eisen J.A."/>
            <person name="Holcombe L.J."/>
            <person name="O'Flynn C."/>
        </authorList>
    </citation>
    <scope>NUCLEOTIDE SEQUENCE [LARGE SCALE GENOMIC DNA]</scope>
    <source>
        <strain evidence="2 3">COT-280</strain>
    </source>
</reference>
<proteinExistence type="predicted"/>
<dbReference type="OrthoDB" id="8609065at2"/>
<dbReference type="AlphaFoldDB" id="A0A3P2A7G3"/>
<keyword evidence="1" id="KW-1133">Transmembrane helix</keyword>
<accession>A0A3P2A7G3</accession>
<gene>
    <name evidence="2" type="ORF">EII21_02745</name>
</gene>
<keyword evidence="1" id="KW-0472">Membrane</keyword>
<protein>
    <submittedName>
        <fullName evidence="2">Uncharacterized protein</fullName>
    </submittedName>
</protein>
<feature type="transmembrane region" description="Helical" evidence="1">
    <location>
        <begin position="43"/>
        <end position="62"/>
    </location>
</feature>
<dbReference type="EMBL" id="RQYC01000002">
    <property type="protein sequence ID" value="RRD91321.1"/>
    <property type="molecule type" value="Genomic_DNA"/>
</dbReference>
<dbReference type="STRING" id="1121352.GCA_000620925_00143"/>
<dbReference type="RefSeq" id="WP_124794114.1">
    <property type="nucleotide sequence ID" value="NZ_RQYC01000002.1"/>
</dbReference>
<feature type="transmembrane region" description="Helical" evidence="1">
    <location>
        <begin position="111"/>
        <end position="132"/>
    </location>
</feature>
<feature type="transmembrane region" description="Helical" evidence="1">
    <location>
        <begin position="138"/>
        <end position="159"/>
    </location>
</feature>
<comment type="caution">
    <text evidence="2">The sequence shown here is derived from an EMBL/GenBank/DDBJ whole genome shotgun (WGS) entry which is preliminary data.</text>
</comment>
<evidence type="ECO:0000313" key="2">
    <source>
        <dbReference type="EMBL" id="RRD91321.1"/>
    </source>
</evidence>
<dbReference type="Proteomes" id="UP000269923">
    <property type="component" value="Unassembled WGS sequence"/>
</dbReference>